<comment type="similarity">
    <text evidence="2">Belongs to the CONSTANS family.</text>
</comment>
<keyword evidence="4 7" id="KW-0863">Zinc-finger</keyword>
<dbReference type="PANTHER" id="PTHR31874:SF55">
    <property type="entry name" value="ZINC FINGER PROTEIN CONSTANS-LIKE 7"/>
    <property type="match status" value="1"/>
</dbReference>
<dbReference type="Pfam" id="PF00643">
    <property type="entry name" value="zf-B_box"/>
    <property type="match status" value="1"/>
</dbReference>
<dbReference type="InterPro" id="IPR000315">
    <property type="entry name" value="Znf_B-box"/>
</dbReference>
<dbReference type="KEGG" id="jre:109013626"/>
<dbReference type="PROSITE" id="PS51017">
    <property type="entry name" value="CCT"/>
    <property type="match status" value="1"/>
</dbReference>
<reference evidence="11" key="1">
    <citation type="submission" date="2025-08" db="UniProtKB">
        <authorList>
            <consortium name="RefSeq"/>
        </authorList>
    </citation>
    <scope>IDENTIFICATION</scope>
    <source>
        <tissue evidence="11">Leaves</tissue>
    </source>
</reference>
<dbReference type="Proteomes" id="UP000235220">
    <property type="component" value="Chromosome 15"/>
</dbReference>
<dbReference type="RefSeq" id="XP_018851315.1">
    <property type="nucleotide sequence ID" value="XM_018995770.2"/>
</dbReference>
<dbReference type="CDD" id="cd19821">
    <property type="entry name" value="Bbox1_BBX-like"/>
    <property type="match status" value="1"/>
</dbReference>
<keyword evidence="10" id="KW-1185">Reference proteome</keyword>
<evidence type="ECO:0000256" key="1">
    <source>
        <dbReference type="ARBA" id="ARBA00004123"/>
    </source>
</evidence>
<evidence type="ECO:0000313" key="11">
    <source>
        <dbReference type="RefSeq" id="XP_018851315.1"/>
    </source>
</evidence>
<accession>A0A2I4H582</accession>
<dbReference type="OrthoDB" id="153872at2759"/>
<feature type="region of interest" description="Disordered" evidence="9">
    <location>
        <begin position="54"/>
        <end position="106"/>
    </location>
</feature>
<keyword evidence="5" id="KW-0862">Zinc</keyword>
<comment type="subcellular location">
    <subcellularLocation>
        <location evidence="1 8">Nucleus</location>
    </subcellularLocation>
</comment>
<evidence type="ECO:0000256" key="7">
    <source>
        <dbReference type="PROSITE-ProRule" id="PRU00024"/>
    </source>
</evidence>
<dbReference type="SMART" id="SM00336">
    <property type="entry name" value="BBOX"/>
    <property type="match status" value="1"/>
</dbReference>
<dbReference type="AlphaFoldDB" id="A0A2I4H582"/>
<evidence type="ECO:0000256" key="4">
    <source>
        <dbReference type="ARBA" id="ARBA00022771"/>
    </source>
</evidence>
<dbReference type="GO" id="GO:0005634">
    <property type="term" value="C:nucleus"/>
    <property type="evidence" value="ECO:0000318"/>
    <property type="project" value="GO_Central"/>
</dbReference>
<dbReference type="Gramene" id="Jr15_09590_p1">
    <property type="protein sequence ID" value="cds.Jr15_09590_p1"/>
    <property type="gene ID" value="Jr15_09590"/>
</dbReference>
<keyword evidence="3" id="KW-0479">Metal-binding</keyword>
<sequence>MITEKKAANAVGGKTARACDSCLRRRARWFCAADDAFLCQACDASVHSANQLASRHERVQLQTSSVKPKNERSRTDDDSPPAWHRGFTRKARTPRHNKPISVQQQAKEEENVLELLPVVPEIGSEVDSPDACNEEHELLYRVPIFDPFAAELCHEMENTIEDERTTMGMKNEVGTVVGDDYGQGGVCDYDDLHGFLSSEMELAGFAADVESLLGKGLDDEESAADIKGLGLLGYCKEEDGNDLCIDVGERRVKVEEEDQGMEAAIVACDDQLNPLMVENMRETLDWKFDYELQQFAGDQDQEKVTPMAEKETMCGKGSCEEEMKRKEMFLRLNYEEVIKAWAGQGCPWTTGTRPELNPDKYCWPDFMGEAHDQPAYGETGVVVGINGDENHAGWRDHEGREARVSRYREKRRTRLFSKKIRYQVRKLNAEKRPRMKGRFVKRTSTFLMGTSIPTAAAAFPYLNK</sequence>
<dbReference type="Pfam" id="PF06203">
    <property type="entry name" value="CCT"/>
    <property type="match status" value="1"/>
</dbReference>
<dbReference type="GeneID" id="109013626"/>
<dbReference type="InterPro" id="IPR052453">
    <property type="entry name" value="CONSTANS-like_ZF"/>
</dbReference>
<evidence type="ECO:0000313" key="10">
    <source>
        <dbReference type="Proteomes" id="UP000235220"/>
    </source>
</evidence>
<proteinExistence type="inferred from homology"/>
<dbReference type="GO" id="GO:0008270">
    <property type="term" value="F:zinc ion binding"/>
    <property type="evidence" value="ECO:0007669"/>
    <property type="project" value="UniProtKB-KW"/>
</dbReference>
<dbReference type="PROSITE" id="PS50119">
    <property type="entry name" value="ZF_BBOX"/>
    <property type="match status" value="1"/>
</dbReference>
<organism evidence="10 11">
    <name type="scientific">Juglans regia</name>
    <name type="common">English walnut</name>
    <dbReference type="NCBI Taxonomy" id="51240"/>
    <lineage>
        <taxon>Eukaryota</taxon>
        <taxon>Viridiplantae</taxon>
        <taxon>Streptophyta</taxon>
        <taxon>Embryophyta</taxon>
        <taxon>Tracheophyta</taxon>
        <taxon>Spermatophyta</taxon>
        <taxon>Magnoliopsida</taxon>
        <taxon>eudicotyledons</taxon>
        <taxon>Gunneridae</taxon>
        <taxon>Pentapetalae</taxon>
        <taxon>rosids</taxon>
        <taxon>fabids</taxon>
        <taxon>Fagales</taxon>
        <taxon>Juglandaceae</taxon>
        <taxon>Juglans</taxon>
    </lineage>
</organism>
<evidence type="ECO:0000256" key="9">
    <source>
        <dbReference type="SAM" id="MobiDB-lite"/>
    </source>
</evidence>
<gene>
    <name evidence="11" type="primary">LOC109013626</name>
</gene>
<evidence type="ECO:0000256" key="5">
    <source>
        <dbReference type="ARBA" id="ARBA00022833"/>
    </source>
</evidence>
<dbReference type="GO" id="GO:0006355">
    <property type="term" value="P:regulation of DNA-templated transcription"/>
    <property type="evidence" value="ECO:0000318"/>
    <property type="project" value="GO_Central"/>
</dbReference>
<feature type="compositionally biased region" description="Basic residues" evidence="9">
    <location>
        <begin position="86"/>
        <end position="98"/>
    </location>
</feature>
<name>A0A2I4H582_JUGRE</name>
<keyword evidence="6 8" id="KW-0539">Nucleus</keyword>
<evidence type="ECO:0000256" key="3">
    <source>
        <dbReference type="ARBA" id="ARBA00022723"/>
    </source>
</evidence>
<dbReference type="PANTHER" id="PTHR31874">
    <property type="entry name" value="CCT MOTIF FAMILY PROTEIN, EXPRESSED"/>
    <property type="match status" value="1"/>
</dbReference>
<dbReference type="InterPro" id="IPR010402">
    <property type="entry name" value="CCT_domain"/>
</dbReference>
<protein>
    <submittedName>
        <fullName evidence="11">Zinc finger protein CONSTANS-LIKE 6-like</fullName>
    </submittedName>
</protein>
<evidence type="ECO:0000256" key="8">
    <source>
        <dbReference type="PROSITE-ProRule" id="PRU00357"/>
    </source>
</evidence>
<evidence type="ECO:0000256" key="6">
    <source>
        <dbReference type="ARBA" id="ARBA00023242"/>
    </source>
</evidence>
<evidence type="ECO:0000256" key="2">
    <source>
        <dbReference type="ARBA" id="ARBA00010024"/>
    </source>
</evidence>
<feature type="compositionally biased region" description="Basic and acidic residues" evidence="9">
    <location>
        <begin position="68"/>
        <end position="77"/>
    </location>
</feature>
<dbReference type="InterPro" id="IPR049808">
    <property type="entry name" value="CONSTANS-like_Bbox1"/>
</dbReference>